<evidence type="ECO:0000313" key="3">
    <source>
        <dbReference type="EMBL" id="EKC61430.1"/>
    </source>
</evidence>
<feature type="non-terminal residue" evidence="3">
    <location>
        <position position="1"/>
    </location>
</feature>
<gene>
    <name evidence="3" type="ORF">OBE_08475</name>
</gene>
<comment type="caution">
    <text evidence="3">The sequence shown here is derived from an EMBL/GenBank/DDBJ whole genome shotgun (WGS) entry which is preliminary data.</text>
</comment>
<dbReference type="InterPro" id="IPR001959">
    <property type="entry name" value="Transposase"/>
</dbReference>
<reference evidence="3" key="1">
    <citation type="journal article" date="2013" name="Environ. Microbiol.">
        <title>Microbiota from the distal guts of lean and obese adolescents exhibit partial functional redundancy besides clear differences in community structure.</title>
        <authorList>
            <person name="Ferrer M."/>
            <person name="Ruiz A."/>
            <person name="Lanza F."/>
            <person name="Haange S.B."/>
            <person name="Oberbach A."/>
            <person name="Till H."/>
            <person name="Bargiela R."/>
            <person name="Campoy C."/>
            <person name="Segura M.T."/>
            <person name="Richter M."/>
            <person name="von Bergen M."/>
            <person name="Seifert J."/>
            <person name="Suarez A."/>
        </authorList>
    </citation>
    <scope>NUCLEOTIDE SEQUENCE</scope>
</reference>
<dbReference type="EMBL" id="AJWZ01005853">
    <property type="protein sequence ID" value="EKC61430.1"/>
    <property type="molecule type" value="Genomic_DNA"/>
</dbReference>
<evidence type="ECO:0000259" key="2">
    <source>
        <dbReference type="Pfam" id="PF12323"/>
    </source>
</evidence>
<feature type="domain" description="Transposase putative helix-turn-helix" evidence="2">
    <location>
        <begin position="24"/>
        <end position="60"/>
    </location>
</feature>
<accession>K1T578</accession>
<evidence type="ECO:0000259" key="1">
    <source>
        <dbReference type="Pfam" id="PF01385"/>
    </source>
</evidence>
<proteinExistence type="predicted"/>
<sequence>ENPFLKDFPDLVFTTQPGGVFLPYPTTKQSVMFAKTFGCCRKVYNLMLSDKIEGYKATGKFPTVTPAKYKNDYPYLREVDSLALANKQMDLQEAFRNTFSKSRKKKNGFPKFKSAKHSRKSYTTNNQKGTVAIIDNKCIKLPKIGKIKAVIHRVPDDSWTIKLATVSQESDGKYYISVLFEFENTVNPYVADKTNAIGLDYASDGLYVDSNGNTGTNHKYYRESHNKLAKAQRKLSRMQGSKKHEVKSNNYIKQLRKVNKIHRHIANQRLDNLHKISTEIANQYDVVCVESLN</sequence>
<dbReference type="NCBIfam" id="NF040570">
    <property type="entry name" value="guided_TnpB"/>
    <property type="match status" value="1"/>
</dbReference>
<dbReference type="Pfam" id="PF12323">
    <property type="entry name" value="HTH_OrfB_IS605"/>
    <property type="match status" value="1"/>
</dbReference>
<name>K1T578_9ZZZZ</name>
<protein>
    <submittedName>
        <fullName evidence="3">Transposase-like protein B</fullName>
    </submittedName>
</protein>
<dbReference type="AlphaFoldDB" id="K1T578"/>
<organism evidence="3">
    <name type="scientific">human gut metagenome</name>
    <dbReference type="NCBI Taxonomy" id="408170"/>
    <lineage>
        <taxon>unclassified sequences</taxon>
        <taxon>metagenomes</taxon>
        <taxon>organismal metagenomes</taxon>
    </lineage>
</organism>
<feature type="domain" description="Probable transposase IS891/IS1136/IS1341" evidence="1">
    <location>
        <begin position="183"/>
        <end position="293"/>
    </location>
</feature>
<feature type="non-terminal residue" evidence="3">
    <location>
        <position position="293"/>
    </location>
</feature>
<dbReference type="Pfam" id="PF01385">
    <property type="entry name" value="OrfB_IS605"/>
    <property type="match status" value="1"/>
</dbReference>
<dbReference type="InterPro" id="IPR021027">
    <property type="entry name" value="Transposase_put_HTH"/>
</dbReference>